<reference evidence="3 4" key="1">
    <citation type="submission" date="2015-09" db="EMBL/GenBank/DDBJ databases">
        <title>Identification and resolution of microdiversity through metagenomic sequencing of parallel consortia.</title>
        <authorList>
            <person name="Nelson W.C."/>
            <person name="Romine M.F."/>
            <person name="Lindemann S.R."/>
        </authorList>
    </citation>
    <scope>NUCLEOTIDE SEQUENCE [LARGE SCALE GENOMIC DNA]</scope>
    <source>
        <strain evidence="3">HL-91</strain>
    </source>
</reference>
<dbReference type="STRING" id="1666912.Ga0058931_2924"/>
<feature type="signal peptide" evidence="1">
    <location>
        <begin position="1"/>
        <end position="21"/>
    </location>
</feature>
<evidence type="ECO:0000313" key="4">
    <source>
        <dbReference type="Proteomes" id="UP000050413"/>
    </source>
</evidence>
<evidence type="ECO:0000313" key="3">
    <source>
        <dbReference type="EMBL" id="KPP90515.1"/>
    </source>
</evidence>
<comment type="caution">
    <text evidence="3">The sequence shown here is derived from an EMBL/GenBank/DDBJ whole genome shotgun (WGS) entry which is preliminary data.</text>
</comment>
<evidence type="ECO:0000256" key="1">
    <source>
        <dbReference type="SAM" id="SignalP"/>
    </source>
</evidence>
<protein>
    <submittedName>
        <fullName evidence="3">Lipid A 3-O-deacylase (PagL)</fullName>
    </submittedName>
</protein>
<sequence>MRKLIAMMIATLMMAASPALSDQSRVIAGIGAQESVGSAEFSLRYIAPEPMLWRLHPAFGISLAGNGSGWAGIGSGLTFGQNEGIFLRITNMVGAYRRGSGRDLGGALQFRNALDIGYRWRNGIEAGLGADHRSNAGLSNPNPGLNTVYLFTSMPLN</sequence>
<dbReference type="Proteomes" id="UP000050413">
    <property type="component" value="Unassembled WGS sequence"/>
</dbReference>
<dbReference type="Proteomes" id="UP000182045">
    <property type="component" value="Unassembled WGS sequence"/>
</dbReference>
<accession>A0A0P7W2Y7</accession>
<name>A0A0P7W2Y7_9RHOB</name>
<feature type="chain" id="PRO_5010219556" evidence="1">
    <location>
        <begin position="22"/>
        <end position="157"/>
    </location>
</feature>
<keyword evidence="1" id="KW-0732">Signal</keyword>
<evidence type="ECO:0000313" key="5">
    <source>
        <dbReference type="Proteomes" id="UP000182045"/>
    </source>
</evidence>
<reference evidence="2 5" key="2">
    <citation type="submission" date="2016-01" db="EMBL/GenBank/DDBJ databases">
        <authorList>
            <person name="Varghese N."/>
        </authorList>
    </citation>
    <scope>NUCLEOTIDE SEQUENCE [LARGE SCALE GENOMIC DNA]</scope>
    <source>
        <strain evidence="2 5">HL-91</strain>
    </source>
</reference>
<organism evidence="3 4">
    <name type="scientific">Roseibaca calidilacus</name>
    <dbReference type="NCBI Taxonomy" id="1666912"/>
    <lineage>
        <taxon>Bacteria</taxon>
        <taxon>Pseudomonadati</taxon>
        <taxon>Pseudomonadota</taxon>
        <taxon>Alphaproteobacteria</taxon>
        <taxon>Rhodobacterales</taxon>
        <taxon>Paracoccaceae</taxon>
        <taxon>Roseinatronobacter</taxon>
    </lineage>
</organism>
<dbReference type="AlphaFoldDB" id="A0A0P7W2Y7"/>
<dbReference type="EMBL" id="LJSG01000017">
    <property type="protein sequence ID" value="KPP90515.1"/>
    <property type="molecule type" value="Genomic_DNA"/>
</dbReference>
<keyword evidence="5" id="KW-1185">Reference proteome</keyword>
<dbReference type="Gene3D" id="2.40.160.20">
    <property type="match status" value="1"/>
</dbReference>
<dbReference type="RefSeq" id="WP_072246966.1">
    <property type="nucleotide sequence ID" value="NZ_FBYC01000004.1"/>
</dbReference>
<proteinExistence type="predicted"/>
<evidence type="ECO:0000313" key="2">
    <source>
        <dbReference type="EMBL" id="CUX83344.1"/>
    </source>
</evidence>
<dbReference type="EMBL" id="FBYC01000004">
    <property type="protein sequence ID" value="CUX83344.1"/>
    <property type="molecule type" value="Genomic_DNA"/>
</dbReference>
<dbReference type="OrthoDB" id="6199047at2"/>
<dbReference type="Pfam" id="PF09411">
    <property type="entry name" value="PagL"/>
    <property type="match status" value="1"/>
</dbReference>
<dbReference type="InterPro" id="IPR018550">
    <property type="entry name" value="Lipid-A_deacylase-rel"/>
</dbReference>
<gene>
    <name evidence="2" type="ORF">Ga0058931_2924</name>
    <name evidence="3" type="ORF">HLUCCA05_13650</name>
</gene>